<accession>A0A8T2XG57</accession>
<comment type="caution">
    <text evidence="1">The sequence shown here is derived from an EMBL/GenBank/DDBJ whole genome shotgun (WGS) entry which is preliminary data.</text>
</comment>
<protein>
    <submittedName>
        <fullName evidence="1">Uncharacterized protein</fullName>
    </submittedName>
</protein>
<organism evidence="1 2">
    <name type="scientific">Populus deltoides</name>
    <name type="common">Eastern poplar</name>
    <name type="synonym">Eastern cottonwood</name>
    <dbReference type="NCBI Taxonomy" id="3696"/>
    <lineage>
        <taxon>Eukaryota</taxon>
        <taxon>Viridiplantae</taxon>
        <taxon>Streptophyta</taxon>
        <taxon>Embryophyta</taxon>
        <taxon>Tracheophyta</taxon>
        <taxon>Spermatophyta</taxon>
        <taxon>Magnoliopsida</taxon>
        <taxon>eudicotyledons</taxon>
        <taxon>Gunneridae</taxon>
        <taxon>Pentapetalae</taxon>
        <taxon>rosids</taxon>
        <taxon>fabids</taxon>
        <taxon>Malpighiales</taxon>
        <taxon>Salicaceae</taxon>
        <taxon>Saliceae</taxon>
        <taxon>Populus</taxon>
    </lineage>
</organism>
<dbReference type="Proteomes" id="UP000807159">
    <property type="component" value="Chromosome 12"/>
</dbReference>
<name>A0A8T2XG57_POPDE</name>
<gene>
    <name evidence="1" type="ORF">H0E87_021540</name>
</gene>
<keyword evidence="2" id="KW-1185">Reference proteome</keyword>
<dbReference type="PANTHER" id="PTHR15725:SF14">
    <property type="entry name" value="ZINC FINGER CCCH DOMAIN-CONTAINING PROTEIN 11A"/>
    <property type="match status" value="1"/>
</dbReference>
<evidence type="ECO:0000313" key="2">
    <source>
        <dbReference type="Proteomes" id="UP000807159"/>
    </source>
</evidence>
<dbReference type="GO" id="GO:0003729">
    <property type="term" value="F:mRNA binding"/>
    <property type="evidence" value="ECO:0007669"/>
    <property type="project" value="TreeGrafter"/>
</dbReference>
<dbReference type="PANTHER" id="PTHR15725">
    <property type="entry name" value="ZN-FINGER, C-X8-C-X5-C-X3-H TYPE-CONTAINING"/>
    <property type="match status" value="1"/>
</dbReference>
<dbReference type="EMBL" id="JACEGQ020000012">
    <property type="protein sequence ID" value="KAH8491980.1"/>
    <property type="molecule type" value="Genomic_DNA"/>
</dbReference>
<proteinExistence type="predicted"/>
<evidence type="ECO:0000313" key="1">
    <source>
        <dbReference type="EMBL" id="KAH8491980.1"/>
    </source>
</evidence>
<sequence length="253" mass="27865">MDQNRSILQKWQEVTTPTRLLLFAEKANNGSLASTPSSYSSTSPPLLSDLNSIIYYFNHQQSSTTTNLFGSSCNSFSNASSAPGFSAGFSFPKTIPASTPITASTVVAAATHSPHNLDKQGASCIFFQQGVCLKVTGVLSLMDQIMPVIEIFKQWHIPQLLRTHPLKKALGSLYKCIQERKLPQVNLSKAVEPPPVAKPMSKAKIAPAINNAGVLMNNEKDADEYLRGFSPGFDVLVDDERRDYDYYHDEDQF</sequence>
<reference evidence="1" key="1">
    <citation type="journal article" date="2021" name="J. Hered.">
        <title>Genome Assembly of Salicaceae Populus deltoides (Eastern Cottonwood) I-69 Based on Nanopore Sequencing and Hi-C Technologies.</title>
        <authorList>
            <person name="Bai S."/>
            <person name="Wu H."/>
            <person name="Zhang J."/>
            <person name="Pan Z."/>
            <person name="Zhao W."/>
            <person name="Li Z."/>
            <person name="Tong C."/>
        </authorList>
    </citation>
    <scope>NUCLEOTIDE SEQUENCE</scope>
    <source>
        <tissue evidence="1">Leaf</tissue>
    </source>
</reference>
<dbReference type="AlphaFoldDB" id="A0A8T2XG57"/>